<dbReference type="Proteomes" id="UP000053240">
    <property type="component" value="Unassembled WGS sequence"/>
</dbReference>
<evidence type="ECO:0000313" key="1">
    <source>
        <dbReference type="EMBL" id="KPJ06957.1"/>
    </source>
</evidence>
<evidence type="ECO:0000313" key="2">
    <source>
        <dbReference type="Proteomes" id="UP000053240"/>
    </source>
</evidence>
<dbReference type="InParanoid" id="A0A194QN71"/>
<accession>A0A194QN71</accession>
<organism evidence="1 2">
    <name type="scientific">Papilio machaon</name>
    <name type="common">Old World swallowtail butterfly</name>
    <dbReference type="NCBI Taxonomy" id="76193"/>
    <lineage>
        <taxon>Eukaryota</taxon>
        <taxon>Metazoa</taxon>
        <taxon>Ecdysozoa</taxon>
        <taxon>Arthropoda</taxon>
        <taxon>Hexapoda</taxon>
        <taxon>Insecta</taxon>
        <taxon>Pterygota</taxon>
        <taxon>Neoptera</taxon>
        <taxon>Endopterygota</taxon>
        <taxon>Lepidoptera</taxon>
        <taxon>Glossata</taxon>
        <taxon>Ditrysia</taxon>
        <taxon>Papilionoidea</taxon>
        <taxon>Papilionidae</taxon>
        <taxon>Papilioninae</taxon>
        <taxon>Papilio</taxon>
    </lineage>
</organism>
<sequence length="350" mass="38460">MEPLSENGLCLSELELHGGHLHESVAASVGSAISSLMAPLHHEPQHAPLHHAPPLHHEPLEKLKRESFKSFIIHLRVYKEALAAGMEPLSENGLCLSELELHGGHLHESVAASVGSAISSLMAPLHHEPQHAPLHHAPPLHHEPLEKLKRRVTIAAGGEFVRSTRPEQIFVSLVRVAPEIIKFISSRLNLTDDTAPDKHPMLIHCALQAKLCTPHPACYMLYSARCTIHGRVTIAAGGEFVRSRRPEQIFVSLVRVAPEIIKFISSRLNLTDDTAPDKHPMLIHCALQAKLCTPHPACYMLYSARCTIHDINTMHLVHSRNLDQVIAPSCGRPTNCVDQAVAAILVLFGL</sequence>
<dbReference type="AlphaFoldDB" id="A0A194QN71"/>
<protein>
    <submittedName>
        <fullName evidence="1">Uncharacterized protein</fullName>
    </submittedName>
</protein>
<gene>
    <name evidence="1" type="ORF">RR48_11456</name>
</gene>
<name>A0A194QN71_PAPMA</name>
<dbReference type="STRING" id="76193.A0A194QN71"/>
<reference evidence="1 2" key="1">
    <citation type="journal article" date="2015" name="Nat. Commun.">
        <title>Outbred genome sequencing and CRISPR/Cas9 gene editing in butterflies.</title>
        <authorList>
            <person name="Li X."/>
            <person name="Fan D."/>
            <person name="Zhang W."/>
            <person name="Liu G."/>
            <person name="Zhang L."/>
            <person name="Zhao L."/>
            <person name="Fang X."/>
            <person name="Chen L."/>
            <person name="Dong Y."/>
            <person name="Chen Y."/>
            <person name="Ding Y."/>
            <person name="Zhao R."/>
            <person name="Feng M."/>
            <person name="Zhu Y."/>
            <person name="Feng Y."/>
            <person name="Jiang X."/>
            <person name="Zhu D."/>
            <person name="Xiang H."/>
            <person name="Feng X."/>
            <person name="Li S."/>
            <person name="Wang J."/>
            <person name="Zhang G."/>
            <person name="Kronforst M.R."/>
            <person name="Wang W."/>
        </authorList>
    </citation>
    <scope>NUCLEOTIDE SEQUENCE [LARGE SCALE GENOMIC DNA]</scope>
    <source>
        <strain evidence="1">Ya'a_city_454_Pm</strain>
        <tissue evidence="1">Whole body</tissue>
    </source>
</reference>
<proteinExistence type="predicted"/>
<keyword evidence="2" id="KW-1185">Reference proteome</keyword>
<dbReference type="EMBL" id="KQ461194">
    <property type="protein sequence ID" value="KPJ06957.1"/>
    <property type="molecule type" value="Genomic_DNA"/>
</dbReference>